<gene>
    <name evidence="4" type="ORF">GIL414_LOCUS8460</name>
    <name evidence="1" type="ORF">KQP761_LOCUS2799</name>
    <name evidence="2" type="ORF">MBJ925_LOCUS1108</name>
    <name evidence="7" type="ORF">OVN521_LOCUS35244</name>
    <name evidence="5" type="ORF">SMN809_LOCUS26065</name>
    <name evidence="6" type="ORF">UXM345_LOCUS33696</name>
    <name evidence="3" type="ORF">XDN619_LOCUS1546</name>
</gene>
<dbReference type="Proteomes" id="UP000663842">
    <property type="component" value="Unassembled WGS sequence"/>
</dbReference>
<dbReference type="OrthoDB" id="10115055at2759"/>
<proteinExistence type="predicted"/>
<dbReference type="Proteomes" id="UP000663866">
    <property type="component" value="Unassembled WGS sequence"/>
</dbReference>
<evidence type="ECO:0000313" key="5">
    <source>
        <dbReference type="EMBL" id="CAF4300157.1"/>
    </source>
</evidence>
<dbReference type="Proteomes" id="UP000681720">
    <property type="component" value="Unassembled WGS sequence"/>
</dbReference>
<dbReference type="Proteomes" id="UP000663824">
    <property type="component" value="Unassembled WGS sequence"/>
</dbReference>
<evidence type="ECO:0000313" key="2">
    <source>
        <dbReference type="EMBL" id="CAF1914917.1"/>
    </source>
</evidence>
<dbReference type="EMBL" id="CAJOBJ010002746">
    <property type="protein sequence ID" value="CAF3938691.1"/>
    <property type="molecule type" value="Genomic_DNA"/>
</dbReference>
<dbReference type="EMBL" id="CAJNRG010000071">
    <property type="protein sequence ID" value="CAF1964342.1"/>
    <property type="molecule type" value="Genomic_DNA"/>
</dbReference>
<dbReference type="Proteomes" id="UP000663834">
    <property type="component" value="Unassembled WGS sequence"/>
</dbReference>
<dbReference type="EMBL" id="CAJNOW010000172">
    <property type="protein sequence ID" value="CAF1261030.1"/>
    <property type="molecule type" value="Genomic_DNA"/>
</dbReference>
<dbReference type="EMBL" id="CAJOBG010041242">
    <property type="protein sequence ID" value="CAF4407381.1"/>
    <property type="molecule type" value="Genomic_DNA"/>
</dbReference>
<evidence type="ECO:0000313" key="9">
    <source>
        <dbReference type="Proteomes" id="UP000663866"/>
    </source>
</evidence>
<organism evidence="6 8">
    <name type="scientific">Rotaria magnacalcarata</name>
    <dbReference type="NCBI Taxonomy" id="392030"/>
    <lineage>
        <taxon>Eukaryota</taxon>
        <taxon>Metazoa</taxon>
        <taxon>Spiralia</taxon>
        <taxon>Gnathifera</taxon>
        <taxon>Rotifera</taxon>
        <taxon>Eurotatoria</taxon>
        <taxon>Bdelloidea</taxon>
        <taxon>Philodinida</taxon>
        <taxon>Philodinidae</taxon>
        <taxon>Rotaria</taxon>
    </lineage>
</organism>
<keyword evidence="9" id="KW-1185">Reference proteome</keyword>
<dbReference type="EMBL" id="CAJOBF010011466">
    <property type="protein sequence ID" value="CAF4306303.1"/>
    <property type="molecule type" value="Genomic_DNA"/>
</dbReference>
<accession>A0A820IAS1</accession>
<sequence length="118" mass="13525">MQILIKEPSEHSHVPNPDRLHVIRLKNEIKQHAASSEEGPSTILLDVLRITPLSATPGLSTNDAWLQLIRRERPAIRLDPEGGLPLILRQTDRGEKLVLYEDNSMVIFRDMQCRFTEH</sequence>
<reference evidence="6" key="1">
    <citation type="submission" date="2021-02" db="EMBL/GenBank/DDBJ databases">
        <authorList>
            <person name="Nowell W R."/>
        </authorList>
    </citation>
    <scope>NUCLEOTIDE SEQUENCE</scope>
</reference>
<dbReference type="Proteomes" id="UP000676336">
    <property type="component" value="Unassembled WGS sequence"/>
</dbReference>
<comment type="caution">
    <text evidence="6">The sequence shown here is derived from an EMBL/GenBank/DDBJ whole genome shotgun (WGS) entry which is preliminary data.</text>
</comment>
<dbReference type="EMBL" id="CAJNRE010000071">
    <property type="protein sequence ID" value="CAF1914917.1"/>
    <property type="molecule type" value="Genomic_DNA"/>
</dbReference>
<name>A0A820IAS1_9BILA</name>
<dbReference type="EMBL" id="CAJOBI010036070">
    <property type="protein sequence ID" value="CAF4300157.1"/>
    <property type="molecule type" value="Genomic_DNA"/>
</dbReference>
<evidence type="ECO:0000313" key="8">
    <source>
        <dbReference type="Proteomes" id="UP000663842"/>
    </source>
</evidence>
<dbReference type="Proteomes" id="UP000663887">
    <property type="component" value="Unassembled WGS sequence"/>
</dbReference>
<dbReference type="AlphaFoldDB" id="A0A820IAS1"/>
<evidence type="ECO:0000313" key="1">
    <source>
        <dbReference type="EMBL" id="CAF1261030.1"/>
    </source>
</evidence>
<evidence type="ECO:0000313" key="3">
    <source>
        <dbReference type="EMBL" id="CAF1964342.1"/>
    </source>
</evidence>
<evidence type="ECO:0000313" key="7">
    <source>
        <dbReference type="EMBL" id="CAF4407381.1"/>
    </source>
</evidence>
<protein>
    <submittedName>
        <fullName evidence="6">Uncharacterized protein</fullName>
    </submittedName>
</protein>
<evidence type="ECO:0000313" key="4">
    <source>
        <dbReference type="EMBL" id="CAF3938691.1"/>
    </source>
</evidence>
<evidence type="ECO:0000313" key="6">
    <source>
        <dbReference type="EMBL" id="CAF4306303.1"/>
    </source>
</evidence>